<accession>A0A7D9EWX8</accession>
<evidence type="ECO:0000256" key="9">
    <source>
        <dbReference type="RuleBase" id="RU365032"/>
    </source>
</evidence>
<feature type="compositionally biased region" description="Polar residues" evidence="10">
    <location>
        <begin position="351"/>
        <end position="369"/>
    </location>
</feature>
<name>A0A7D9EWX8_PARCT</name>
<keyword evidence="12" id="KW-1185">Reference proteome</keyword>
<dbReference type="GO" id="GO:0005829">
    <property type="term" value="C:cytosol"/>
    <property type="evidence" value="ECO:0007669"/>
    <property type="project" value="UniProtKB-SubCell"/>
</dbReference>
<reference evidence="11" key="1">
    <citation type="submission" date="2020-04" db="EMBL/GenBank/DDBJ databases">
        <authorList>
            <person name="Alioto T."/>
            <person name="Alioto T."/>
            <person name="Gomez Garrido J."/>
        </authorList>
    </citation>
    <scope>NUCLEOTIDE SEQUENCE</scope>
    <source>
        <strain evidence="11">A484AB</strain>
    </source>
</reference>
<dbReference type="CDD" id="cd07061">
    <property type="entry name" value="HP_HAP_like"/>
    <property type="match status" value="1"/>
</dbReference>
<organism evidence="11 12">
    <name type="scientific">Paramuricea clavata</name>
    <name type="common">Red gorgonian</name>
    <name type="synonym">Violescent sea-whip</name>
    <dbReference type="NCBI Taxonomy" id="317549"/>
    <lineage>
        <taxon>Eukaryota</taxon>
        <taxon>Metazoa</taxon>
        <taxon>Cnidaria</taxon>
        <taxon>Anthozoa</taxon>
        <taxon>Octocorallia</taxon>
        <taxon>Malacalcyonacea</taxon>
        <taxon>Plexauridae</taxon>
        <taxon>Paramuricea</taxon>
    </lineage>
</organism>
<feature type="region of interest" description="Disordered" evidence="10">
    <location>
        <begin position="225"/>
        <end position="376"/>
    </location>
</feature>
<evidence type="ECO:0000256" key="2">
    <source>
        <dbReference type="ARBA" id="ARBA00022490"/>
    </source>
</evidence>
<dbReference type="PANTHER" id="PTHR12750:SF9">
    <property type="entry name" value="INOSITOL HEXAKISPHOSPHATE AND DIPHOSPHOINOSITOL-PENTAKISPHOSPHATE KINASE"/>
    <property type="match status" value="1"/>
</dbReference>
<comment type="catalytic activity">
    <reaction evidence="7">
        <text>5-diphospho-1D-myo-inositol 1,2,3,4,6-pentakisphosphate + ATP + H(+) = 1,5-bis(diphospho)-1D-myo-inositol 2,3,4,6-tetrakisphosphate + ADP</text>
        <dbReference type="Rhea" id="RHEA:10276"/>
        <dbReference type="ChEBI" id="CHEBI:15378"/>
        <dbReference type="ChEBI" id="CHEBI:30616"/>
        <dbReference type="ChEBI" id="CHEBI:58628"/>
        <dbReference type="ChEBI" id="CHEBI:77983"/>
        <dbReference type="ChEBI" id="CHEBI:456216"/>
        <dbReference type="EC" id="2.7.4.24"/>
    </reaction>
    <physiologicalReaction direction="left-to-right" evidence="7">
        <dbReference type="Rhea" id="RHEA:10277"/>
    </physiologicalReaction>
</comment>
<dbReference type="EMBL" id="CACRXK020010878">
    <property type="protein sequence ID" value="CAB4020281.1"/>
    <property type="molecule type" value="Genomic_DNA"/>
</dbReference>
<evidence type="ECO:0000256" key="3">
    <source>
        <dbReference type="ARBA" id="ARBA00022679"/>
    </source>
</evidence>
<comment type="caution">
    <text evidence="11">The sequence shown here is derived from an EMBL/GenBank/DDBJ whole genome shotgun (WGS) entry which is preliminary data.</text>
</comment>
<dbReference type="EC" id="2.7.4.24" evidence="9"/>
<evidence type="ECO:0000313" key="12">
    <source>
        <dbReference type="Proteomes" id="UP001152795"/>
    </source>
</evidence>
<comment type="subcellular location">
    <subcellularLocation>
        <location evidence="9">Cytoplasm</location>
        <location evidence="9">Cytosol</location>
    </subcellularLocation>
</comment>
<evidence type="ECO:0000256" key="7">
    <source>
        <dbReference type="ARBA" id="ARBA00033696"/>
    </source>
</evidence>
<evidence type="ECO:0000256" key="4">
    <source>
        <dbReference type="ARBA" id="ARBA00022741"/>
    </source>
</evidence>
<dbReference type="OrthoDB" id="18042at2759"/>
<protein>
    <recommendedName>
        <fullName evidence="9">Inositol hexakisphosphate and diphosphoinositol-pentakisphosphate kinase</fullName>
        <ecNumber evidence="9">2.7.4.24</ecNumber>
    </recommendedName>
</protein>
<dbReference type="GO" id="GO:0000828">
    <property type="term" value="F:inositol hexakisphosphate kinase activity"/>
    <property type="evidence" value="ECO:0007669"/>
    <property type="project" value="TreeGrafter"/>
</dbReference>
<keyword evidence="2 9" id="KW-0963">Cytoplasm</keyword>
<feature type="non-terminal residue" evidence="11">
    <location>
        <position position="428"/>
    </location>
</feature>
<feature type="compositionally biased region" description="Basic and acidic residues" evidence="10">
    <location>
        <begin position="258"/>
        <end position="273"/>
    </location>
</feature>
<dbReference type="SUPFAM" id="SSF53254">
    <property type="entry name" value="Phosphoglycerate mutase-like"/>
    <property type="match status" value="1"/>
</dbReference>
<dbReference type="GO" id="GO:0006020">
    <property type="term" value="P:inositol metabolic process"/>
    <property type="evidence" value="ECO:0007669"/>
    <property type="project" value="TreeGrafter"/>
</dbReference>
<dbReference type="PANTHER" id="PTHR12750">
    <property type="entry name" value="DIPHOSPHOINOSITOL PENTAKISPHOSPHATE KINASE"/>
    <property type="match status" value="1"/>
</dbReference>
<keyword evidence="5 9" id="KW-0418">Kinase</keyword>
<dbReference type="InterPro" id="IPR037446">
    <property type="entry name" value="His_Pase_VIP1"/>
</dbReference>
<dbReference type="InterPro" id="IPR029033">
    <property type="entry name" value="His_PPase_superfam"/>
</dbReference>
<evidence type="ECO:0000256" key="5">
    <source>
        <dbReference type="ARBA" id="ARBA00022777"/>
    </source>
</evidence>
<evidence type="ECO:0000256" key="10">
    <source>
        <dbReference type="SAM" id="MobiDB-lite"/>
    </source>
</evidence>
<evidence type="ECO:0000256" key="8">
    <source>
        <dbReference type="ARBA" id="ARBA00034629"/>
    </source>
</evidence>
<dbReference type="GO" id="GO:0032958">
    <property type="term" value="P:inositol phosphate biosynthetic process"/>
    <property type="evidence" value="ECO:0007669"/>
    <property type="project" value="TreeGrafter"/>
</dbReference>
<dbReference type="AlphaFoldDB" id="A0A7D9EWX8"/>
<sequence>MVHRWSKLEKDFRLRNGKFDISLIPDIYDCIKYDVFHNNKLNLRDGPELFKCAKALADVVIPQEYGITEEEKMKISRRTCQHLCRKLLGDLRHADQSETTHRLNPKYSRDIVTPHRHVRTRLYFTSESHIHTMINAIRYGNLCDDVSDEFWKRTIEYFAAVPELNYMTQIVLMLYEDPQVDKTSDMRFHIELHFSPGVKCHVDEAAKDSRLNVFLKEHKNFAFRPTVGQTQAERSGSEHSRLITNKQHASTSIEEEAETSKTDAPKQERKSSTEGEMESAQKVSPKFPRLEATGLEDKRNINSRRPNSGRSRSECEYPAKSLDNLDESGGNNDDGSALNKPISKSLESIHPQKTTPSYVPMRTSSSDMKSTVKTECPEGKALRSTISSPSLLKTQKCVTNLRAALGPVFSVPGVRKLALQSAVPMANV</sequence>
<dbReference type="GO" id="GO:0033857">
    <property type="term" value="F:5-diphosphoinositol pentakisphosphate 1-kinase activity"/>
    <property type="evidence" value="ECO:0007669"/>
    <property type="project" value="TreeGrafter"/>
</dbReference>
<comment type="similarity">
    <text evidence="1 9">Belongs to the histidine acid phosphatase family. VIP1 subfamily.</text>
</comment>
<keyword evidence="6 9" id="KW-0067">ATP-binding</keyword>
<evidence type="ECO:0000256" key="1">
    <source>
        <dbReference type="ARBA" id="ARBA00005609"/>
    </source>
</evidence>
<dbReference type="InterPro" id="IPR000560">
    <property type="entry name" value="His_Pase_clade-2"/>
</dbReference>
<evidence type="ECO:0000313" key="11">
    <source>
        <dbReference type="EMBL" id="CAB4020281.1"/>
    </source>
</evidence>
<dbReference type="Pfam" id="PF00328">
    <property type="entry name" value="His_Phos_2"/>
    <property type="match status" value="1"/>
</dbReference>
<keyword evidence="3 9" id="KW-0808">Transferase</keyword>
<comment type="catalytic activity">
    <reaction evidence="8">
        <text>1D-myo-inositol hexakisphosphate + ATP = 1-diphospho-1D-myo-inositol 2,3,4,5,6-pentakisphosphate + ADP</text>
        <dbReference type="Rhea" id="RHEA:37459"/>
        <dbReference type="ChEBI" id="CHEBI:30616"/>
        <dbReference type="ChEBI" id="CHEBI:58130"/>
        <dbReference type="ChEBI" id="CHEBI:74946"/>
        <dbReference type="ChEBI" id="CHEBI:456216"/>
        <dbReference type="EC" id="2.7.4.24"/>
    </reaction>
    <physiologicalReaction direction="left-to-right" evidence="8">
        <dbReference type="Rhea" id="RHEA:37460"/>
    </physiologicalReaction>
</comment>
<gene>
    <name evidence="11" type="ORF">PACLA_8A019247</name>
</gene>
<evidence type="ECO:0000256" key="6">
    <source>
        <dbReference type="ARBA" id="ARBA00022840"/>
    </source>
</evidence>
<dbReference type="GO" id="GO:0005524">
    <property type="term" value="F:ATP binding"/>
    <property type="evidence" value="ECO:0007669"/>
    <property type="project" value="UniProtKB-KW"/>
</dbReference>
<proteinExistence type="inferred from homology"/>
<comment type="function">
    <text evidence="9">Bifunctional inositol kinase that acts in concert with the IP6K kinases to synthesize the diphosphate group-containing inositol pyrophosphates diphosphoinositol pentakisphosphate, PP-InsP5, and bis-diphosphoinositol tetrakisphosphate, (PP)2-InsP4. PP-InsP5 and (PP)2-InsP4, also respectively called InsP7 and InsP8, may regulate a variety of cellular processes, including apoptosis, vesicle trafficking, cytoskeletal dynamics, and exocytosis. Phosphorylates inositol hexakisphosphate (InsP6).</text>
</comment>
<keyword evidence="4 9" id="KW-0547">Nucleotide-binding</keyword>
<dbReference type="Proteomes" id="UP001152795">
    <property type="component" value="Unassembled WGS sequence"/>
</dbReference>